<keyword evidence="1" id="KW-0472">Membrane</keyword>
<evidence type="ECO:0000313" key="3">
    <source>
        <dbReference type="Proteomes" id="UP001360560"/>
    </source>
</evidence>
<reference evidence="2 3" key="1">
    <citation type="journal article" date="2023" name="Elife">
        <title>Identification of key yeast species and microbe-microbe interactions impacting larval growth of Drosophila in the wild.</title>
        <authorList>
            <person name="Mure A."/>
            <person name="Sugiura Y."/>
            <person name="Maeda R."/>
            <person name="Honda K."/>
            <person name="Sakurai N."/>
            <person name="Takahashi Y."/>
            <person name="Watada M."/>
            <person name="Katoh T."/>
            <person name="Gotoh A."/>
            <person name="Gotoh Y."/>
            <person name="Taniguchi I."/>
            <person name="Nakamura K."/>
            <person name="Hayashi T."/>
            <person name="Katayama T."/>
            <person name="Uemura T."/>
            <person name="Hattori Y."/>
        </authorList>
    </citation>
    <scope>NUCLEOTIDE SEQUENCE [LARGE SCALE GENOMIC DNA]</scope>
    <source>
        <strain evidence="2 3">SC-9</strain>
    </source>
</reference>
<dbReference type="RefSeq" id="XP_064850188.1">
    <property type="nucleotide sequence ID" value="XM_064994116.1"/>
</dbReference>
<dbReference type="EMBL" id="BTFZ01000001">
    <property type="protein sequence ID" value="GMM33188.1"/>
    <property type="molecule type" value="Genomic_DNA"/>
</dbReference>
<evidence type="ECO:0000313" key="2">
    <source>
        <dbReference type="EMBL" id="GMM33188.1"/>
    </source>
</evidence>
<sequence>MSLITKNLTGFVLGATIPIGIVQYWLLPNERLQENQSRMELAHLRTQISAMNWDLKMLDKFSM</sequence>
<proteinExistence type="predicted"/>
<gene>
    <name evidence="2" type="ORF">DASC09_005130</name>
</gene>
<organism evidence="2 3">
    <name type="scientific">Saccharomycopsis crataegensis</name>
    <dbReference type="NCBI Taxonomy" id="43959"/>
    <lineage>
        <taxon>Eukaryota</taxon>
        <taxon>Fungi</taxon>
        <taxon>Dikarya</taxon>
        <taxon>Ascomycota</taxon>
        <taxon>Saccharomycotina</taxon>
        <taxon>Saccharomycetes</taxon>
        <taxon>Saccharomycopsidaceae</taxon>
        <taxon>Saccharomycopsis</taxon>
    </lineage>
</organism>
<dbReference type="AlphaFoldDB" id="A0AAV5QEK9"/>
<dbReference type="Proteomes" id="UP001360560">
    <property type="component" value="Unassembled WGS sequence"/>
</dbReference>
<keyword evidence="3" id="KW-1185">Reference proteome</keyword>
<dbReference type="GeneID" id="90071167"/>
<keyword evidence="1" id="KW-1133">Transmembrane helix</keyword>
<protein>
    <submittedName>
        <fullName evidence="2">Uncharacterized protein</fullName>
    </submittedName>
</protein>
<keyword evidence="1" id="KW-0812">Transmembrane</keyword>
<evidence type="ECO:0000256" key="1">
    <source>
        <dbReference type="SAM" id="Phobius"/>
    </source>
</evidence>
<name>A0AAV5QEK9_9ASCO</name>
<accession>A0AAV5QEK9</accession>
<feature type="transmembrane region" description="Helical" evidence="1">
    <location>
        <begin position="7"/>
        <end position="27"/>
    </location>
</feature>
<comment type="caution">
    <text evidence="2">The sequence shown here is derived from an EMBL/GenBank/DDBJ whole genome shotgun (WGS) entry which is preliminary data.</text>
</comment>